<feature type="transmembrane region" description="Helical" evidence="8">
    <location>
        <begin position="184"/>
        <end position="204"/>
    </location>
</feature>
<evidence type="ECO:0000256" key="4">
    <source>
        <dbReference type="ARBA" id="ARBA00022475"/>
    </source>
</evidence>
<reference evidence="9 10" key="1">
    <citation type="journal article" date="2012" name="Stand. Genomic Sci.">
        <title>Complete genome sequence of the aerobic, heterotroph Marinithermus hydrothermalis type strain (T1(T)) from a deep-sea hydrothermal vent chimney.</title>
        <authorList>
            <person name="Copeland A."/>
            <person name="Gu W."/>
            <person name="Yasawong M."/>
            <person name="Lapidus A."/>
            <person name="Lucas S."/>
            <person name="Deshpande S."/>
            <person name="Pagani I."/>
            <person name="Tapia R."/>
            <person name="Cheng J.F."/>
            <person name="Goodwin L.A."/>
            <person name="Pitluck S."/>
            <person name="Liolios K."/>
            <person name="Ivanova N."/>
            <person name="Mavromatis K."/>
            <person name="Mikhailova N."/>
            <person name="Pati A."/>
            <person name="Chen A."/>
            <person name="Palaniappan K."/>
            <person name="Land M."/>
            <person name="Pan C."/>
            <person name="Brambilla E.M."/>
            <person name="Rohde M."/>
            <person name="Tindall B.J."/>
            <person name="Sikorski J."/>
            <person name="Goker M."/>
            <person name="Detter J.C."/>
            <person name="Bristow J."/>
            <person name="Eisen J.A."/>
            <person name="Markowitz V."/>
            <person name="Hugenholtz P."/>
            <person name="Kyrpides N.C."/>
            <person name="Klenk H.P."/>
            <person name="Woyke T."/>
        </authorList>
    </citation>
    <scope>NUCLEOTIDE SEQUENCE [LARGE SCALE GENOMIC DNA]</scope>
    <source>
        <strain evidence="10">DSM 14884 / JCM 11576 / T1</strain>
    </source>
</reference>
<gene>
    <name evidence="9" type="ordered locus">Marky_0796</name>
</gene>
<dbReference type="PANTHER" id="PTHR36838:SF1">
    <property type="entry name" value="SLR1864 PROTEIN"/>
    <property type="match status" value="1"/>
</dbReference>
<keyword evidence="6 8" id="KW-1133">Transmembrane helix</keyword>
<keyword evidence="7 8" id="KW-0472">Membrane</keyword>
<dbReference type="eggNOG" id="COG0679">
    <property type="taxonomic scope" value="Bacteria"/>
</dbReference>
<evidence type="ECO:0000256" key="1">
    <source>
        <dbReference type="ARBA" id="ARBA00004651"/>
    </source>
</evidence>
<evidence type="ECO:0000256" key="6">
    <source>
        <dbReference type="ARBA" id="ARBA00022989"/>
    </source>
</evidence>
<dbReference type="GO" id="GO:0055085">
    <property type="term" value="P:transmembrane transport"/>
    <property type="evidence" value="ECO:0007669"/>
    <property type="project" value="InterPro"/>
</dbReference>
<dbReference type="Gene3D" id="1.20.1530.20">
    <property type="match status" value="1"/>
</dbReference>
<feature type="transmembrane region" description="Helical" evidence="8">
    <location>
        <begin position="93"/>
        <end position="116"/>
    </location>
</feature>
<evidence type="ECO:0000313" key="9">
    <source>
        <dbReference type="EMBL" id="AEB11544.1"/>
    </source>
</evidence>
<proteinExistence type="inferred from homology"/>
<dbReference type="InterPro" id="IPR004776">
    <property type="entry name" value="Mem_transp_PIN-like"/>
</dbReference>
<dbReference type="Proteomes" id="UP000007030">
    <property type="component" value="Chromosome"/>
</dbReference>
<keyword evidence="5 8" id="KW-0812">Transmembrane</keyword>
<feature type="transmembrane region" description="Helical" evidence="8">
    <location>
        <begin position="216"/>
        <end position="239"/>
    </location>
</feature>
<feature type="transmembrane region" description="Helical" evidence="8">
    <location>
        <begin position="122"/>
        <end position="142"/>
    </location>
</feature>
<name>F2NM74_MARHT</name>
<dbReference type="InterPro" id="IPR038770">
    <property type="entry name" value="Na+/solute_symporter_sf"/>
</dbReference>
<evidence type="ECO:0000256" key="2">
    <source>
        <dbReference type="ARBA" id="ARBA00010145"/>
    </source>
</evidence>
<feature type="transmembrane region" description="Helical" evidence="8">
    <location>
        <begin position="275"/>
        <end position="295"/>
    </location>
</feature>
<dbReference type="KEGG" id="mhd:Marky_0796"/>
<dbReference type="PANTHER" id="PTHR36838">
    <property type="entry name" value="AUXIN EFFLUX CARRIER FAMILY PROTEIN"/>
    <property type="match status" value="1"/>
</dbReference>
<dbReference type="RefSeq" id="WP_013703595.1">
    <property type="nucleotide sequence ID" value="NC_015387.1"/>
</dbReference>
<dbReference type="STRING" id="869210.Marky_0796"/>
<comment type="similarity">
    <text evidence="2">Belongs to the auxin efflux carrier (TC 2.A.69) family.</text>
</comment>
<dbReference type="HOGENOM" id="CLU_056175_4_0_0"/>
<keyword evidence="4" id="KW-1003">Cell membrane</keyword>
<comment type="subcellular location">
    <subcellularLocation>
        <location evidence="1">Cell membrane</location>
        <topology evidence="1">Multi-pass membrane protein</topology>
    </subcellularLocation>
</comment>
<evidence type="ECO:0000256" key="5">
    <source>
        <dbReference type="ARBA" id="ARBA00022692"/>
    </source>
</evidence>
<feature type="transmembrane region" description="Helical" evidence="8">
    <location>
        <begin position="245"/>
        <end position="263"/>
    </location>
</feature>
<dbReference type="OrthoDB" id="31383at2"/>
<keyword evidence="3" id="KW-0813">Transport</keyword>
<dbReference type="AlphaFoldDB" id="F2NM74"/>
<evidence type="ECO:0000313" key="10">
    <source>
        <dbReference type="Proteomes" id="UP000007030"/>
    </source>
</evidence>
<evidence type="ECO:0000256" key="3">
    <source>
        <dbReference type="ARBA" id="ARBA00022448"/>
    </source>
</evidence>
<dbReference type="GO" id="GO:0005886">
    <property type="term" value="C:plasma membrane"/>
    <property type="evidence" value="ECO:0007669"/>
    <property type="project" value="UniProtKB-SubCell"/>
</dbReference>
<keyword evidence="10" id="KW-1185">Reference proteome</keyword>
<evidence type="ECO:0000256" key="7">
    <source>
        <dbReference type="ARBA" id="ARBA00023136"/>
    </source>
</evidence>
<feature type="transmembrane region" description="Helical" evidence="8">
    <location>
        <begin position="59"/>
        <end position="81"/>
    </location>
</feature>
<organism evidence="9 10">
    <name type="scientific">Marinithermus hydrothermalis (strain DSM 14884 / JCM 11576 / T1)</name>
    <dbReference type="NCBI Taxonomy" id="869210"/>
    <lineage>
        <taxon>Bacteria</taxon>
        <taxon>Thermotogati</taxon>
        <taxon>Deinococcota</taxon>
        <taxon>Deinococci</taxon>
        <taxon>Thermales</taxon>
        <taxon>Thermaceae</taxon>
        <taxon>Marinithermus</taxon>
    </lineage>
</organism>
<dbReference type="Pfam" id="PF03547">
    <property type="entry name" value="Mem_trans"/>
    <property type="match status" value="2"/>
</dbReference>
<evidence type="ECO:0000256" key="8">
    <source>
        <dbReference type="SAM" id="Phobius"/>
    </source>
</evidence>
<sequence>MGALVPIIAPVGFIVLTGFLAGRFLGLPLQPLSRFTLYLLSPALIFDSVYRAALPAESAAGILLGFACTSLALWLLGMGVARLARLPHPTRASLLATTLFPNAGNMGLSVVFFAFGEAGLERAVVYMLGASLLMFGLGPALFRGASLGEGLRFTLRLPLIWAVFAGLAFRLLGLPLPYNLGNAIHMMGQAVIPLALLILGMQIAQSRFKVGVFEGVAGSLRLLAAPVVALGIARLLHLAPLDAKVLVLQSAMPAAVNAFLLSTEFGGDAPRTARVVVASTIAAFLTLPLVLAFLVG</sequence>
<dbReference type="EMBL" id="CP002630">
    <property type="protein sequence ID" value="AEB11544.1"/>
    <property type="molecule type" value="Genomic_DNA"/>
</dbReference>
<accession>F2NM74</accession>
<protein>
    <submittedName>
        <fullName evidence="9">Auxin Efflux Carrier</fullName>
    </submittedName>
</protein>
<feature type="transmembrane region" description="Helical" evidence="8">
    <location>
        <begin position="154"/>
        <end position="172"/>
    </location>
</feature>
<feature type="transmembrane region" description="Helical" evidence="8">
    <location>
        <begin position="6"/>
        <end position="25"/>
    </location>
</feature>